<feature type="signal peptide" evidence="1">
    <location>
        <begin position="1"/>
        <end position="35"/>
    </location>
</feature>
<sequence length="95" mass="10318">MWHFLGSISLGVKCGLWKVLVAAVNGLSCSIPAEAAVGIGGRLRDKEHVQVVLAEAGPLRAEWARVAWIVKCSGLGQLWGRESCRHAEAQRRPFV</sequence>
<name>A0A9Q1G9N3_SYNKA</name>
<dbReference type="Proteomes" id="UP001152622">
    <property type="component" value="Chromosome 1"/>
</dbReference>
<dbReference type="AlphaFoldDB" id="A0A9Q1G9N3"/>
<keyword evidence="1" id="KW-0732">Signal</keyword>
<accession>A0A9Q1G9N3</accession>
<feature type="chain" id="PRO_5040373223" description="Secreted protein" evidence="1">
    <location>
        <begin position="36"/>
        <end position="95"/>
    </location>
</feature>
<keyword evidence="3" id="KW-1185">Reference proteome</keyword>
<gene>
    <name evidence="2" type="ORF">SKAU_G00000100</name>
</gene>
<proteinExistence type="predicted"/>
<organism evidence="2 3">
    <name type="scientific">Synaphobranchus kaupii</name>
    <name type="common">Kaup's arrowtooth eel</name>
    <dbReference type="NCBI Taxonomy" id="118154"/>
    <lineage>
        <taxon>Eukaryota</taxon>
        <taxon>Metazoa</taxon>
        <taxon>Chordata</taxon>
        <taxon>Craniata</taxon>
        <taxon>Vertebrata</taxon>
        <taxon>Euteleostomi</taxon>
        <taxon>Actinopterygii</taxon>
        <taxon>Neopterygii</taxon>
        <taxon>Teleostei</taxon>
        <taxon>Anguilliformes</taxon>
        <taxon>Synaphobranchidae</taxon>
        <taxon>Synaphobranchus</taxon>
    </lineage>
</organism>
<evidence type="ECO:0000256" key="1">
    <source>
        <dbReference type="SAM" id="SignalP"/>
    </source>
</evidence>
<evidence type="ECO:0000313" key="3">
    <source>
        <dbReference type="Proteomes" id="UP001152622"/>
    </source>
</evidence>
<evidence type="ECO:0000313" key="2">
    <source>
        <dbReference type="EMBL" id="KAJ8379232.1"/>
    </source>
</evidence>
<comment type="caution">
    <text evidence="2">The sequence shown here is derived from an EMBL/GenBank/DDBJ whole genome shotgun (WGS) entry which is preliminary data.</text>
</comment>
<dbReference type="EMBL" id="JAINUF010000001">
    <property type="protein sequence ID" value="KAJ8379232.1"/>
    <property type="molecule type" value="Genomic_DNA"/>
</dbReference>
<reference evidence="2" key="1">
    <citation type="journal article" date="2023" name="Science">
        <title>Genome structures resolve the early diversification of teleost fishes.</title>
        <authorList>
            <person name="Parey E."/>
            <person name="Louis A."/>
            <person name="Montfort J."/>
            <person name="Bouchez O."/>
            <person name="Roques C."/>
            <person name="Iampietro C."/>
            <person name="Lluch J."/>
            <person name="Castinel A."/>
            <person name="Donnadieu C."/>
            <person name="Desvignes T."/>
            <person name="Floi Bucao C."/>
            <person name="Jouanno E."/>
            <person name="Wen M."/>
            <person name="Mejri S."/>
            <person name="Dirks R."/>
            <person name="Jansen H."/>
            <person name="Henkel C."/>
            <person name="Chen W.J."/>
            <person name="Zahm M."/>
            <person name="Cabau C."/>
            <person name="Klopp C."/>
            <person name="Thompson A.W."/>
            <person name="Robinson-Rechavi M."/>
            <person name="Braasch I."/>
            <person name="Lecointre G."/>
            <person name="Bobe J."/>
            <person name="Postlethwait J.H."/>
            <person name="Berthelot C."/>
            <person name="Roest Crollius H."/>
            <person name="Guiguen Y."/>
        </authorList>
    </citation>
    <scope>NUCLEOTIDE SEQUENCE</scope>
    <source>
        <strain evidence="2">WJC10195</strain>
    </source>
</reference>
<protein>
    <recommendedName>
        <fullName evidence="4">Secreted protein</fullName>
    </recommendedName>
</protein>
<evidence type="ECO:0008006" key="4">
    <source>
        <dbReference type="Google" id="ProtNLM"/>
    </source>
</evidence>